<evidence type="ECO:0000256" key="6">
    <source>
        <dbReference type="ARBA" id="ARBA00044065"/>
    </source>
</evidence>
<dbReference type="InterPro" id="IPR036291">
    <property type="entry name" value="NAD(P)-bd_dom_sf"/>
</dbReference>
<dbReference type="Gene3D" id="3.40.50.720">
    <property type="entry name" value="NAD(P)-binding Rossmann-like Domain"/>
    <property type="match status" value="1"/>
</dbReference>
<evidence type="ECO:0000256" key="5">
    <source>
        <dbReference type="ARBA" id="ARBA00044059"/>
    </source>
</evidence>
<comment type="catalytic activity">
    <reaction evidence="3">
        <text>L-allo-threonine + NADP(+) = aminoacetone + CO2 + NADPH</text>
        <dbReference type="Rhea" id="RHEA:43524"/>
        <dbReference type="ChEBI" id="CHEBI:16526"/>
        <dbReference type="ChEBI" id="CHEBI:57783"/>
        <dbReference type="ChEBI" id="CHEBI:58320"/>
        <dbReference type="ChEBI" id="CHEBI:58349"/>
        <dbReference type="ChEBI" id="CHEBI:58585"/>
        <dbReference type="EC" id="1.1.1.381"/>
    </reaction>
</comment>
<evidence type="ECO:0000256" key="3">
    <source>
        <dbReference type="ARBA" id="ARBA00043812"/>
    </source>
</evidence>
<dbReference type="EC" id="1.1.1.298" evidence="4"/>
<comment type="function">
    <text evidence="9">NADP-dependent dehydrogenase with broad substrate specificity acting on 3-hydroxy acids. Catalyzes the NADP-dependent oxidation of L-allo-threonine to L-2-amino-3-keto-butyrate, which is spontaneously decarboxylated into aminoacetone. Also acts on D-threonine, L-serine, D-serine, D-3-hydroxyisobutyrate, L-3-hydroxyisobutyrate, D-glycerate and L-glycerate. Able to catalyze the reduction of the malonic semialdehyde to 3-hydroxypropionic acid. YdfG is apparently supplementing RutE, the presumed malonic semialdehyde reductase involved in pyrimidine degradation since both are able to detoxify malonic semialdehyde.</text>
</comment>
<dbReference type="InterPro" id="IPR002347">
    <property type="entry name" value="SDR_fam"/>
</dbReference>
<evidence type="ECO:0000256" key="1">
    <source>
        <dbReference type="ARBA" id="ARBA00006484"/>
    </source>
</evidence>
<evidence type="ECO:0000256" key="7">
    <source>
        <dbReference type="ARBA" id="ARBA00044271"/>
    </source>
</evidence>
<protein>
    <recommendedName>
        <fullName evidence="6">NADP-dependent 3-hydroxy acid dehydrogenase YdfG</fullName>
        <ecNumber evidence="4">1.1.1.298</ecNumber>
        <ecNumber evidence="5">1.1.1.381</ecNumber>
    </recommendedName>
    <alternativeName>
        <fullName evidence="8">L-allo-threonine dehydrogenase</fullName>
    </alternativeName>
    <alternativeName>
        <fullName evidence="7">Malonic semialdehyde reductase</fullName>
    </alternativeName>
</protein>
<dbReference type="EMBL" id="CACRTG010000008">
    <property type="protein sequence ID" value="VYS97650.1"/>
    <property type="molecule type" value="Genomic_DNA"/>
</dbReference>
<dbReference type="PROSITE" id="PS00061">
    <property type="entry name" value="ADH_SHORT"/>
    <property type="match status" value="1"/>
</dbReference>
<keyword evidence="2 12" id="KW-0560">Oxidoreductase</keyword>
<dbReference type="SUPFAM" id="SSF51735">
    <property type="entry name" value="NAD(P)-binding Rossmann-fold domains"/>
    <property type="match status" value="1"/>
</dbReference>
<dbReference type="CDD" id="cd05233">
    <property type="entry name" value="SDR_c"/>
    <property type="match status" value="1"/>
</dbReference>
<gene>
    <name evidence="12" type="primary">ydfG</name>
    <name evidence="12" type="ORF">CNLFYP112_01519</name>
</gene>
<comment type="catalytic activity">
    <reaction evidence="10">
        <text>3-hydroxypropanoate + NADP(+) = 3-oxopropanoate + NADPH + H(+)</text>
        <dbReference type="Rhea" id="RHEA:26438"/>
        <dbReference type="ChEBI" id="CHEBI:15378"/>
        <dbReference type="ChEBI" id="CHEBI:16510"/>
        <dbReference type="ChEBI" id="CHEBI:33190"/>
        <dbReference type="ChEBI" id="CHEBI:57783"/>
        <dbReference type="ChEBI" id="CHEBI:58349"/>
        <dbReference type="EC" id="1.1.1.298"/>
    </reaction>
</comment>
<comment type="similarity">
    <text evidence="1 11">Belongs to the short-chain dehydrogenases/reductases (SDR) family.</text>
</comment>
<evidence type="ECO:0000256" key="2">
    <source>
        <dbReference type="ARBA" id="ARBA00023002"/>
    </source>
</evidence>
<dbReference type="InterPro" id="IPR020904">
    <property type="entry name" value="Sc_DH/Rdtase_CS"/>
</dbReference>
<dbReference type="PANTHER" id="PTHR43086:SF3">
    <property type="entry name" value="NADP-DEPENDENT 3-HYDROXY ACID DEHYDROGENASE YDFG"/>
    <property type="match status" value="1"/>
</dbReference>
<evidence type="ECO:0000256" key="4">
    <source>
        <dbReference type="ARBA" id="ARBA00044050"/>
    </source>
</evidence>
<sequence length="252" mass="28202">MKIAIVTGASSGLGKEFVKQIEHLYKELDEIWVIARRRERLEELKSCMFTNVRILEGNLCEQNIYQELKVLLKEKEPDIRMLVNAAGFGKVGEVKKLSAEDQLDMIELNCKALTHMTKICIPYMTRGSRIVNVASAAAFCPQPSFSVYAATKSYVLSFSRSLRTELCDEEIFVTAVCPGPVETEFFEIAGQKEKNQMKAAVMARPEAVVKQALLDAREGKELSVYGTAMKGAEAATKLLPHSVILKAMKKFW</sequence>
<proteinExistence type="inferred from homology"/>
<evidence type="ECO:0000256" key="9">
    <source>
        <dbReference type="ARBA" id="ARBA00045650"/>
    </source>
</evidence>
<evidence type="ECO:0000256" key="11">
    <source>
        <dbReference type="RuleBase" id="RU000363"/>
    </source>
</evidence>
<evidence type="ECO:0000256" key="8">
    <source>
        <dbReference type="ARBA" id="ARBA00044349"/>
    </source>
</evidence>
<dbReference type="GO" id="GO:0035527">
    <property type="term" value="F:3-hydroxypropionate dehydrogenase (NADP+) activity"/>
    <property type="evidence" value="ECO:0007669"/>
    <property type="project" value="UniProtKB-EC"/>
</dbReference>
<dbReference type="Pfam" id="PF00106">
    <property type="entry name" value="adh_short"/>
    <property type="match status" value="1"/>
</dbReference>
<evidence type="ECO:0000313" key="12">
    <source>
        <dbReference type="EMBL" id="VYS97650.1"/>
    </source>
</evidence>
<organism evidence="12">
    <name type="scientific">[Clostridium] nexile</name>
    <dbReference type="NCBI Taxonomy" id="29361"/>
    <lineage>
        <taxon>Bacteria</taxon>
        <taxon>Bacillati</taxon>
        <taxon>Bacillota</taxon>
        <taxon>Clostridia</taxon>
        <taxon>Lachnospirales</taxon>
        <taxon>Lachnospiraceae</taxon>
        <taxon>Tyzzerella</taxon>
    </lineage>
</organism>
<dbReference type="EC" id="1.1.1.381" evidence="5"/>
<dbReference type="PRINTS" id="PR00080">
    <property type="entry name" value="SDRFAMILY"/>
</dbReference>
<evidence type="ECO:0000256" key="10">
    <source>
        <dbReference type="ARBA" id="ARBA00047274"/>
    </source>
</evidence>
<accession>A0A6N2T0N9</accession>
<dbReference type="PRINTS" id="PR00081">
    <property type="entry name" value="GDHRDH"/>
</dbReference>
<reference evidence="12" key="1">
    <citation type="submission" date="2019-11" db="EMBL/GenBank/DDBJ databases">
        <authorList>
            <person name="Feng L."/>
        </authorList>
    </citation>
    <scope>NUCLEOTIDE SEQUENCE</scope>
    <source>
        <strain evidence="12">CnexileLFYP112</strain>
    </source>
</reference>
<dbReference type="AlphaFoldDB" id="A0A6N2T0N9"/>
<name>A0A6N2T0N9_9FIRM</name>
<dbReference type="PANTHER" id="PTHR43086">
    <property type="entry name" value="VERY-LONG-CHAIN 3-OXOOACYL-COA REDUCTASE"/>
    <property type="match status" value="1"/>
</dbReference>